<dbReference type="InterPro" id="IPR021958">
    <property type="entry name" value="DUF3575"/>
</dbReference>
<dbReference type="EMBL" id="BAABDH010000041">
    <property type="protein sequence ID" value="GAA3940979.1"/>
    <property type="molecule type" value="Genomic_DNA"/>
</dbReference>
<protein>
    <recommendedName>
        <fullName evidence="4">DUF3575 domain-containing protein</fullName>
    </recommendedName>
</protein>
<gene>
    <name evidence="2" type="ORF">GCM10022406_26170</name>
</gene>
<keyword evidence="1" id="KW-0732">Signal</keyword>
<dbReference type="Proteomes" id="UP001499909">
    <property type="component" value="Unassembled WGS sequence"/>
</dbReference>
<sequence length="208" mass="23127">MQMRKSAVALLFCFGTLPVVAGTTQPDTTTARPGRHHSLKLGLHSSNYAGTLPTLGYEWTLGRHLSLQTSASYYGSTWRNSYSLVNDDNTVTSFSSSHRERRVTGQVQARYYFQRHTPALVGWYAGLGLSTTYTYAFLSSDTQPAGTTTQSLMLQPQLRLGRQWALGQRFLLDTYVGLDMNKTPGQLSSGRRPWIATPAAGFQLGYRF</sequence>
<keyword evidence="3" id="KW-1185">Reference proteome</keyword>
<organism evidence="2 3">
    <name type="scientific">Hymenobacter algoricola</name>
    <dbReference type="NCBI Taxonomy" id="486267"/>
    <lineage>
        <taxon>Bacteria</taxon>
        <taxon>Pseudomonadati</taxon>
        <taxon>Bacteroidota</taxon>
        <taxon>Cytophagia</taxon>
        <taxon>Cytophagales</taxon>
        <taxon>Hymenobacteraceae</taxon>
        <taxon>Hymenobacter</taxon>
    </lineage>
</organism>
<proteinExistence type="predicted"/>
<comment type="caution">
    <text evidence="2">The sequence shown here is derived from an EMBL/GenBank/DDBJ whole genome shotgun (WGS) entry which is preliminary data.</text>
</comment>
<reference evidence="3" key="1">
    <citation type="journal article" date="2019" name="Int. J. Syst. Evol. Microbiol.">
        <title>The Global Catalogue of Microorganisms (GCM) 10K type strain sequencing project: providing services to taxonomists for standard genome sequencing and annotation.</title>
        <authorList>
            <consortium name="The Broad Institute Genomics Platform"/>
            <consortium name="The Broad Institute Genome Sequencing Center for Infectious Disease"/>
            <person name="Wu L."/>
            <person name="Ma J."/>
        </authorList>
    </citation>
    <scope>NUCLEOTIDE SEQUENCE [LARGE SCALE GENOMIC DNA]</scope>
    <source>
        <strain evidence="3">JCM 17214</strain>
    </source>
</reference>
<accession>A0ABP7NA47</accession>
<dbReference type="Pfam" id="PF12099">
    <property type="entry name" value="DUF3575"/>
    <property type="match status" value="1"/>
</dbReference>
<evidence type="ECO:0008006" key="4">
    <source>
        <dbReference type="Google" id="ProtNLM"/>
    </source>
</evidence>
<name>A0ABP7NA47_9BACT</name>
<feature type="signal peptide" evidence="1">
    <location>
        <begin position="1"/>
        <end position="21"/>
    </location>
</feature>
<feature type="chain" id="PRO_5046102036" description="DUF3575 domain-containing protein" evidence="1">
    <location>
        <begin position="22"/>
        <end position="208"/>
    </location>
</feature>
<evidence type="ECO:0000313" key="2">
    <source>
        <dbReference type="EMBL" id="GAA3940979.1"/>
    </source>
</evidence>
<evidence type="ECO:0000313" key="3">
    <source>
        <dbReference type="Proteomes" id="UP001499909"/>
    </source>
</evidence>
<evidence type="ECO:0000256" key="1">
    <source>
        <dbReference type="SAM" id="SignalP"/>
    </source>
</evidence>